<evidence type="ECO:0000313" key="1">
    <source>
        <dbReference type="EMBL" id="EEA84289.1"/>
    </source>
</evidence>
<organism evidence="1 2">
    <name type="scientific">Peptacetobacter hiranonis (strain DSM 13275 / JCM 10541 / KCTC 15199 / TO-931)</name>
    <name type="common">Clostridium hiranonis</name>
    <dbReference type="NCBI Taxonomy" id="500633"/>
    <lineage>
        <taxon>Bacteria</taxon>
        <taxon>Bacillati</taxon>
        <taxon>Bacillota</taxon>
        <taxon>Clostridia</taxon>
        <taxon>Peptostreptococcales</taxon>
        <taxon>Peptostreptococcaceae</taxon>
        <taxon>Peptacetobacter</taxon>
    </lineage>
</organism>
<comment type="caution">
    <text evidence="1">The sequence shown here is derived from an EMBL/GenBank/DDBJ whole genome shotgun (WGS) entry which is preliminary data.</text>
</comment>
<dbReference type="STRING" id="500633.CLOHIR_02080"/>
<sequence>MIATEHVLEEEFTMEEKKELTFEQKTNIRDLVDAAFEMGELDTRKYESEIEILEEKYMDENKYKEELKRNVLLANISSSEKAKSIKFCAKNDYFKSYGEDRYIESFVKATNMANSYNIPTLKFNYVRLSSMNEIYSRILILIATNKEYIKKIDKIDSDSMSDEMYEYIDKIGEEKYWGNFRWKCDSELLNEADRLNEGPPQEIINEEITENTVEVNENISDKKEMEDKFRNMFEKFMKEYKNQ</sequence>
<dbReference type="EMBL" id="ABWP01000077">
    <property type="protein sequence ID" value="EEA84289.1"/>
    <property type="molecule type" value="Genomic_DNA"/>
</dbReference>
<keyword evidence="2" id="KW-1185">Reference proteome</keyword>
<name>B6G1S2_PEPHT</name>
<reference evidence="1 2" key="2">
    <citation type="submission" date="2008-10" db="EMBL/GenBank/DDBJ databases">
        <title>Draft genome sequence of Clostridium hiranonis (DSM 13275).</title>
        <authorList>
            <person name="Sudarsanam P."/>
            <person name="Ley R."/>
            <person name="Guruge J."/>
            <person name="Turnbaugh P.J."/>
            <person name="Mahowald M."/>
            <person name="Liep D."/>
            <person name="Gordon J."/>
        </authorList>
    </citation>
    <scope>NUCLEOTIDE SEQUENCE [LARGE SCALE GENOMIC DNA]</scope>
    <source>
        <strain evidence="1 2">DSM 13275</strain>
    </source>
</reference>
<proteinExistence type="predicted"/>
<dbReference type="Proteomes" id="UP000003178">
    <property type="component" value="Unassembled WGS sequence"/>
</dbReference>
<reference evidence="1 2" key="1">
    <citation type="submission" date="2008-09" db="EMBL/GenBank/DDBJ databases">
        <authorList>
            <person name="Fulton L."/>
            <person name="Clifton S."/>
            <person name="Fulton B."/>
            <person name="Xu J."/>
            <person name="Minx P."/>
            <person name="Pepin K.H."/>
            <person name="Johnson M."/>
            <person name="Thiruvilangam P."/>
            <person name="Bhonagiri V."/>
            <person name="Nash W.E."/>
            <person name="Mardis E.R."/>
            <person name="Wilson R.K."/>
        </authorList>
    </citation>
    <scope>NUCLEOTIDE SEQUENCE [LARGE SCALE GENOMIC DNA]</scope>
    <source>
        <strain evidence="1 2">DSM 13275</strain>
    </source>
</reference>
<gene>
    <name evidence="1" type="ORF">CLOHIR_02080</name>
</gene>
<accession>B6G1S2</accession>
<protein>
    <submittedName>
        <fullName evidence="1">Uncharacterized protein</fullName>
    </submittedName>
</protein>
<dbReference type="HOGENOM" id="CLU_1136499_0_0_9"/>
<evidence type="ECO:0000313" key="2">
    <source>
        <dbReference type="Proteomes" id="UP000003178"/>
    </source>
</evidence>
<dbReference type="AlphaFoldDB" id="B6G1S2"/>